<dbReference type="Gene3D" id="3.30.420.40">
    <property type="match status" value="1"/>
</dbReference>
<reference evidence="12 13" key="1">
    <citation type="submission" date="2016-06" db="EMBL/GenBank/DDBJ databases">
        <title>Genome sequence of Clostridium acetireducens DSM 10703.</title>
        <authorList>
            <person name="Poehlein A."/>
            <person name="Fluechter S."/>
            <person name="Duerre P."/>
            <person name="Daniel R."/>
        </authorList>
    </citation>
    <scope>NUCLEOTIDE SEQUENCE [LARGE SCALE GENOMIC DNA]</scope>
    <source>
        <strain evidence="12 13">DSM 10703</strain>
    </source>
</reference>
<protein>
    <recommendedName>
        <fullName evidence="8">Carbamoyltransferase HypF</fullName>
    </recommendedName>
    <alternativeName>
        <fullName evidence="9">Carbamoyl phosphate-converting enzyme HypF</fullName>
    </alternativeName>
    <alternativeName>
        <fullName evidence="10">[NiFe]-hydrogenase maturation factor HypF</fullName>
    </alternativeName>
</protein>
<comment type="pathway">
    <text evidence="1">Protein modification; [NiFe] hydrogenase maturation.</text>
</comment>
<dbReference type="GO" id="GO:0016743">
    <property type="term" value="F:carboxyl- or carbamoyltransferase activity"/>
    <property type="evidence" value="ECO:0007669"/>
    <property type="project" value="InterPro"/>
</dbReference>
<name>A0A1E8F110_9CLOT</name>
<evidence type="ECO:0000256" key="7">
    <source>
        <dbReference type="ARBA" id="ARBA00048220"/>
    </source>
</evidence>
<accession>A0A1E8F110</accession>
<dbReference type="GO" id="GO:0051604">
    <property type="term" value="P:protein maturation"/>
    <property type="evidence" value="ECO:0007669"/>
    <property type="project" value="TreeGrafter"/>
</dbReference>
<evidence type="ECO:0000256" key="10">
    <source>
        <dbReference type="ARBA" id="ARBA00078219"/>
    </source>
</evidence>
<comment type="caution">
    <text evidence="12">The sequence shown here is derived from an EMBL/GenBank/DDBJ whole genome shotgun (WGS) entry which is preliminary data.</text>
</comment>
<dbReference type="Gene3D" id="3.30.110.120">
    <property type="match status" value="1"/>
</dbReference>
<dbReference type="PROSITE" id="PS51163">
    <property type="entry name" value="YRDC"/>
    <property type="match status" value="1"/>
</dbReference>
<comment type="similarity">
    <text evidence="2">Belongs to the carbamoyltransferase HypF family.</text>
</comment>
<dbReference type="Pfam" id="PF17788">
    <property type="entry name" value="HypF_C"/>
    <property type="match status" value="1"/>
</dbReference>
<dbReference type="SUPFAM" id="SSF55821">
    <property type="entry name" value="YrdC/RibB"/>
    <property type="match status" value="1"/>
</dbReference>
<keyword evidence="3" id="KW-0436">Ligase</keyword>
<dbReference type="InterPro" id="IPR004421">
    <property type="entry name" value="Carbamoyltransferase_HypF"/>
</dbReference>
<dbReference type="Pfam" id="PF22521">
    <property type="entry name" value="HypF_C_2"/>
    <property type="match status" value="1"/>
</dbReference>
<dbReference type="InterPro" id="IPR017945">
    <property type="entry name" value="DHBP_synth_RibB-like_a/b_dom"/>
</dbReference>
<keyword evidence="13" id="KW-1185">Reference proteome</keyword>
<sequence>MKDNLEEYEVYILDNRSKVYSCRKCKLSILNSLGSKLNCSDEIKKVAELIKQGKIIAVKGVGGFHLVCNGENEKTIDLLRKKKKRPKKPFAVMMRNIQIVNKYCSVNKLEENILTGNNHPIVLLKKKNNLLPEVLAPDINQLGVMLPYNDIYNLLLNQGFNCLVVTSANISGFPTIYKYNEALDKLKNVADYYLIHDKPIKIPIDDSVVKIISKEERVFRNGRAYAPLTFEFYGERDILACGSHLKNTFCLGKKGLGVLSQYIGDMENIESQHNFSLNLEYLKRKYNIKPKIIAYDMHPNFWSKDYVNKYNCKNVPIYHHHAHIASCMAENKEEYKVIGIAYDGVGFGSDKNIWGGEFLICDYKDFKRLAHINYVKMPGGDLSCKEPYRMALSYLYKIFGDDLYNKIPKDFYRKDSDILIAMMKNNINSPKCSSMGRLFDAVSSLLGFKGVMSYEGQAALILENMAYNFFTDHVYKYSFYRKEEGFIINTDEIIKGILEDLKYKKDKGYIARKFHNTIINFSCSMAIKLRKIYGINKVTLSGGVFQNEIILEGIYKGLKKEDFQVLTHKKIPCNDSGISFGQLFIANKQDF</sequence>
<evidence type="ECO:0000256" key="9">
    <source>
        <dbReference type="ARBA" id="ARBA00075001"/>
    </source>
</evidence>
<comment type="catalytic activity">
    <reaction evidence="7">
        <text>C-terminal L-cysteinyl-[HypE protein] + carbamoyl phosphate + ATP + H2O = C-terminal S-carboxamide-L-cysteinyl-[HypE protein] + AMP + phosphate + diphosphate + H(+)</text>
        <dbReference type="Rhea" id="RHEA:55636"/>
        <dbReference type="Rhea" id="RHEA-COMP:14247"/>
        <dbReference type="Rhea" id="RHEA-COMP:14392"/>
        <dbReference type="ChEBI" id="CHEBI:15377"/>
        <dbReference type="ChEBI" id="CHEBI:15378"/>
        <dbReference type="ChEBI" id="CHEBI:30616"/>
        <dbReference type="ChEBI" id="CHEBI:33019"/>
        <dbReference type="ChEBI" id="CHEBI:43474"/>
        <dbReference type="ChEBI" id="CHEBI:58228"/>
        <dbReference type="ChEBI" id="CHEBI:76913"/>
        <dbReference type="ChEBI" id="CHEBI:139126"/>
        <dbReference type="ChEBI" id="CHEBI:456215"/>
    </reaction>
</comment>
<evidence type="ECO:0000313" key="13">
    <source>
        <dbReference type="Proteomes" id="UP000175744"/>
    </source>
</evidence>
<keyword evidence="4" id="KW-0479">Metal-binding</keyword>
<keyword evidence="12" id="KW-0808">Transferase</keyword>
<dbReference type="InterPro" id="IPR041440">
    <property type="entry name" value="HypF_C"/>
</dbReference>
<dbReference type="InterPro" id="IPR055128">
    <property type="entry name" value="HypF_C_2"/>
</dbReference>
<dbReference type="InterPro" id="IPR043129">
    <property type="entry name" value="ATPase_NBD"/>
</dbReference>
<evidence type="ECO:0000256" key="8">
    <source>
        <dbReference type="ARBA" id="ARBA00072168"/>
    </source>
</evidence>
<dbReference type="Proteomes" id="UP000175744">
    <property type="component" value="Unassembled WGS sequence"/>
</dbReference>
<dbReference type="InterPro" id="IPR006070">
    <property type="entry name" value="Sua5-like_dom"/>
</dbReference>
<dbReference type="STRING" id="1121290.CLAOCE_05250"/>
<gene>
    <name evidence="12" type="primary">hypF</name>
    <name evidence="12" type="ORF">CLOACE_05250</name>
</gene>
<evidence type="ECO:0000256" key="1">
    <source>
        <dbReference type="ARBA" id="ARBA00004711"/>
    </source>
</evidence>
<evidence type="ECO:0000256" key="2">
    <source>
        <dbReference type="ARBA" id="ARBA00008097"/>
    </source>
</evidence>
<evidence type="ECO:0000256" key="3">
    <source>
        <dbReference type="ARBA" id="ARBA00022598"/>
    </source>
</evidence>
<dbReference type="GO" id="GO:0003725">
    <property type="term" value="F:double-stranded RNA binding"/>
    <property type="evidence" value="ECO:0007669"/>
    <property type="project" value="InterPro"/>
</dbReference>
<evidence type="ECO:0000256" key="6">
    <source>
        <dbReference type="ARBA" id="ARBA00022833"/>
    </source>
</evidence>
<dbReference type="Gene3D" id="3.30.420.360">
    <property type="match status" value="1"/>
</dbReference>
<keyword evidence="6" id="KW-0862">Zinc</keyword>
<dbReference type="PANTHER" id="PTHR42959">
    <property type="entry name" value="CARBAMOYLTRANSFERASE"/>
    <property type="match status" value="1"/>
</dbReference>
<dbReference type="NCBIfam" id="TIGR00143">
    <property type="entry name" value="hypF"/>
    <property type="match status" value="1"/>
</dbReference>
<dbReference type="OrthoDB" id="9808093at2"/>
<dbReference type="Pfam" id="PF01300">
    <property type="entry name" value="Sua5_yciO_yrdC"/>
    <property type="match status" value="1"/>
</dbReference>
<dbReference type="PATRIC" id="fig|1121290.3.peg.532"/>
<dbReference type="RefSeq" id="WP_070109488.1">
    <property type="nucleotide sequence ID" value="NZ_LZFO01000005.1"/>
</dbReference>
<dbReference type="FunFam" id="3.30.420.40:FF:000124">
    <property type="entry name" value="Carbamoyltransferase HypF"/>
    <property type="match status" value="1"/>
</dbReference>
<dbReference type="GO" id="GO:0016874">
    <property type="term" value="F:ligase activity"/>
    <property type="evidence" value="ECO:0007669"/>
    <property type="project" value="UniProtKB-KW"/>
</dbReference>
<dbReference type="AlphaFoldDB" id="A0A1E8F110"/>
<evidence type="ECO:0000256" key="4">
    <source>
        <dbReference type="ARBA" id="ARBA00022723"/>
    </source>
</evidence>
<evidence type="ECO:0000313" key="12">
    <source>
        <dbReference type="EMBL" id="OFI07120.1"/>
    </source>
</evidence>
<evidence type="ECO:0000256" key="5">
    <source>
        <dbReference type="ARBA" id="ARBA00022771"/>
    </source>
</evidence>
<keyword evidence="5" id="KW-0863">Zinc-finger</keyword>
<feature type="domain" description="YrdC-like" evidence="11">
    <location>
        <begin position="40"/>
        <end position="224"/>
    </location>
</feature>
<evidence type="ECO:0000259" key="11">
    <source>
        <dbReference type="PROSITE" id="PS51163"/>
    </source>
</evidence>
<proteinExistence type="inferred from homology"/>
<dbReference type="SUPFAM" id="SSF53067">
    <property type="entry name" value="Actin-like ATPase domain"/>
    <property type="match status" value="1"/>
</dbReference>
<dbReference type="EMBL" id="LZFO01000005">
    <property type="protein sequence ID" value="OFI07120.1"/>
    <property type="molecule type" value="Genomic_DNA"/>
</dbReference>
<dbReference type="Gene3D" id="3.90.870.40">
    <property type="match status" value="1"/>
</dbReference>
<dbReference type="GO" id="GO:0008270">
    <property type="term" value="F:zinc ion binding"/>
    <property type="evidence" value="ECO:0007669"/>
    <property type="project" value="UniProtKB-KW"/>
</dbReference>
<dbReference type="PANTHER" id="PTHR42959:SF1">
    <property type="entry name" value="CARBAMOYLTRANSFERASE HYPF"/>
    <property type="match status" value="1"/>
</dbReference>
<dbReference type="InterPro" id="IPR051060">
    <property type="entry name" value="Carbamoyltrans_HypF-like"/>
</dbReference>
<organism evidence="12 13">
    <name type="scientific">Clostridium acetireducens DSM 10703</name>
    <dbReference type="NCBI Taxonomy" id="1121290"/>
    <lineage>
        <taxon>Bacteria</taxon>
        <taxon>Bacillati</taxon>
        <taxon>Bacillota</taxon>
        <taxon>Clostridia</taxon>
        <taxon>Eubacteriales</taxon>
        <taxon>Clostridiaceae</taxon>
        <taxon>Clostridium</taxon>
    </lineage>
</organism>